<evidence type="ECO:0008006" key="3">
    <source>
        <dbReference type="Google" id="ProtNLM"/>
    </source>
</evidence>
<comment type="caution">
    <text evidence="1">The sequence shown here is derived from an EMBL/GenBank/DDBJ whole genome shotgun (WGS) entry which is preliminary data.</text>
</comment>
<dbReference type="InterPro" id="IPR024520">
    <property type="entry name" value="DUF3558"/>
</dbReference>
<organism evidence="1 2">
    <name type="scientific">Amycolatopsis rifamycinica</name>
    <dbReference type="NCBI Taxonomy" id="287986"/>
    <lineage>
        <taxon>Bacteria</taxon>
        <taxon>Bacillati</taxon>
        <taxon>Actinomycetota</taxon>
        <taxon>Actinomycetes</taxon>
        <taxon>Pseudonocardiales</taxon>
        <taxon>Pseudonocardiaceae</taxon>
        <taxon>Amycolatopsis</taxon>
    </lineage>
</organism>
<gene>
    <name evidence="1" type="ORF">DV20_11985</name>
</gene>
<reference evidence="1 2" key="1">
    <citation type="submission" date="2014-05" db="EMBL/GenBank/DDBJ databases">
        <title>Draft genome sequence of Amycolatopsis rifamycinica DSM 46095.</title>
        <authorList>
            <person name="Lal R."/>
            <person name="Saxena A."/>
            <person name="Kumari R."/>
            <person name="Mukherjee U."/>
            <person name="Singh P."/>
            <person name="Sangwan N."/>
            <person name="Mahato N.K."/>
        </authorList>
    </citation>
    <scope>NUCLEOTIDE SEQUENCE [LARGE SCALE GENOMIC DNA]</scope>
    <source>
        <strain evidence="1 2">DSM 46095</strain>
    </source>
</reference>
<dbReference type="STRING" id="287986.DV20_11985"/>
<dbReference type="AlphaFoldDB" id="A0A066U4S2"/>
<proteinExistence type="predicted"/>
<dbReference type="Pfam" id="PF12079">
    <property type="entry name" value="DUF3558"/>
    <property type="match status" value="1"/>
</dbReference>
<keyword evidence="2" id="KW-1185">Reference proteome</keyword>
<dbReference type="Proteomes" id="UP000027345">
    <property type="component" value="Unassembled WGS sequence"/>
</dbReference>
<accession>A0A066U4S2</accession>
<evidence type="ECO:0000313" key="2">
    <source>
        <dbReference type="Proteomes" id="UP000027345"/>
    </source>
</evidence>
<protein>
    <recommendedName>
        <fullName evidence="3">DUF3558 domain-containing protein</fullName>
    </recommendedName>
</protein>
<evidence type="ECO:0000313" key="1">
    <source>
        <dbReference type="EMBL" id="KDN22095.1"/>
    </source>
</evidence>
<name>A0A066U4S2_9PSEU</name>
<sequence length="196" mass="20616">MIACATLLSVSLLAGCGSPKSQRLLSQPPTPAQTGAALPLDQVPTPVDLAKFDSDPCGLLTKEQAAAVVADPPDGIRATRRTTLPAFGCTWMNPPGALMAALKPVQSPKTLTELSTSPLKKSGELEPWTETSISGLPAVVYHQFGSTAECSISVEVTAEQMLTFEIEGKDLPGSYWDTDRCGGVAKMAEFVIGNLR</sequence>
<dbReference type="EMBL" id="JMQI01000024">
    <property type="protein sequence ID" value="KDN22095.1"/>
    <property type="molecule type" value="Genomic_DNA"/>
</dbReference>